<name>A0A512D879_9CELL</name>
<dbReference type="Proteomes" id="UP000321181">
    <property type="component" value="Unassembled WGS sequence"/>
</dbReference>
<dbReference type="RefSeq" id="WP_146899110.1">
    <property type="nucleotide sequence ID" value="NZ_BAAARM010000001.1"/>
</dbReference>
<dbReference type="Gene3D" id="2.40.30.100">
    <property type="entry name" value="AF2212/PG0164-like"/>
    <property type="match status" value="1"/>
</dbReference>
<comment type="caution">
    <text evidence="1">The sequence shown here is derived from an EMBL/GenBank/DDBJ whole genome shotgun (WGS) entry which is preliminary data.</text>
</comment>
<keyword evidence="2" id="KW-1185">Reference proteome</keyword>
<evidence type="ECO:0000313" key="1">
    <source>
        <dbReference type="EMBL" id="GEO32669.1"/>
    </source>
</evidence>
<dbReference type="Pfam" id="PF08922">
    <property type="entry name" value="DUF1905"/>
    <property type="match status" value="1"/>
</dbReference>
<reference evidence="1 2" key="1">
    <citation type="submission" date="2019-07" db="EMBL/GenBank/DDBJ databases">
        <title>Whole genome shotgun sequence of Cellulomonas aerilata NBRC 106308.</title>
        <authorList>
            <person name="Hosoyama A."/>
            <person name="Uohara A."/>
            <person name="Ohji S."/>
            <person name="Ichikawa N."/>
        </authorList>
    </citation>
    <scope>NUCLEOTIDE SEQUENCE [LARGE SCALE GENOMIC DNA]</scope>
    <source>
        <strain evidence="1 2">NBRC 106308</strain>
    </source>
</reference>
<dbReference type="InterPro" id="IPR037079">
    <property type="entry name" value="AF2212/PG0164-like_sf"/>
</dbReference>
<dbReference type="Pfam" id="PF13376">
    <property type="entry name" value="OmdA"/>
    <property type="match status" value="1"/>
</dbReference>
<proteinExistence type="predicted"/>
<dbReference type="AlphaFoldDB" id="A0A512D879"/>
<evidence type="ECO:0000313" key="2">
    <source>
        <dbReference type="Proteomes" id="UP000321181"/>
    </source>
</evidence>
<organism evidence="1 2">
    <name type="scientific">Cellulomonas aerilata</name>
    <dbReference type="NCBI Taxonomy" id="515326"/>
    <lineage>
        <taxon>Bacteria</taxon>
        <taxon>Bacillati</taxon>
        <taxon>Actinomycetota</taxon>
        <taxon>Actinomycetes</taxon>
        <taxon>Micrococcales</taxon>
        <taxon>Cellulomonadaceae</taxon>
        <taxon>Cellulomonas</taxon>
    </lineage>
</organism>
<dbReference type="OrthoDB" id="2604865at2"/>
<accession>A0A512D879</accession>
<dbReference type="SUPFAM" id="SSF141694">
    <property type="entry name" value="AF2212/PG0164-like"/>
    <property type="match status" value="1"/>
</dbReference>
<sequence>MPTFRTILEPTGGRNVAVVVPADVVAGFGRGARVPVVVTIDGAHTYRTTIASMGGRYLVSFDAATRAATGRGAGDEVEVTLDVDDAPKVVEVPADLAVALASDRAAADAWAALSVSRQRAHALSVDGAKTDETRARRVAKVLAALRGEG</sequence>
<dbReference type="InterPro" id="IPR015018">
    <property type="entry name" value="DUF1905"/>
</dbReference>
<protein>
    <submittedName>
        <fullName evidence="1">Uncharacterized protein</fullName>
    </submittedName>
</protein>
<dbReference type="EMBL" id="BJYY01000001">
    <property type="protein sequence ID" value="GEO32669.1"/>
    <property type="molecule type" value="Genomic_DNA"/>
</dbReference>
<gene>
    <name evidence="1" type="ORF">CAE01nite_03940</name>
</gene>